<dbReference type="PANTHER" id="PTHR42988">
    <property type="entry name" value="PHOSPHOHYDROLASE"/>
    <property type="match status" value="1"/>
</dbReference>
<dbReference type="RefSeq" id="WP_049726893.1">
    <property type="nucleotide sequence ID" value="NZ_CP012154.1"/>
</dbReference>
<evidence type="ECO:0000256" key="2">
    <source>
        <dbReference type="ARBA" id="ARBA00022801"/>
    </source>
</evidence>
<dbReference type="InterPro" id="IPR004843">
    <property type="entry name" value="Calcineurin-like_PHP"/>
</dbReference>
<keyword evidence="3" id="KW-0408">Iron</keyword>
<keyword evidence="1" id="KW-0479">Metal-binding</keyword>
<dbReference type="STRING" id="1579979.WM2015_3053"/>
<dbReference type="PANTHER" id="PTHR42988:SF2">
    <property type="entry name" value="CYCLIC NUCLEOTIDE PHOSPHODIESTERASE CBUA0032-RELATED"/>
    <property type="match status" value="1"/>
</dbReference>
<dbReference type="InterPro" id="IPR050884">
    <property type="entry name" value="CNP_phosphodiesterase-III"/>
</dbReference>
<evidence type="ECO:0000256" key="3">
    <source>
        <dbReference type="ARBA" id="ARBA00023004"/>
    </source>
</evidence>
<evidence type="ECO:0000313" key="5">
    <source>
        <dbReference type="EMBL" id="AKS43405.1"/>
    </source>
</evidence>
<reference evidence="5 6" key="1">
    <citation type="submission" date="2015-07" db="EMBL/GenBank/DDBJ databases">
        <authorList>
            <person name="Noorani M."/>
        </authorList>
    </citation>
    <scope>NUCLEOTIDE SEQUENCE [LARGE SCALE GENOMIC DNA]</scope>
    <source>
        <strain evidence="5 6">KCTC 42284</strain>
    </source>
</reference>
<evidence type="ECO:0000313" key="6">
    <source>
        <dbReference type="Proteomes" id="UP000066624"/>
    </source>
</evidence>
<dbReference type="AlphaFoldDB" id="A0A0K0Y0F6"/>
<dbReference type="Proteomes" id="UP000066624">
    <property type="component" value="Chromosome"/>
</dbReference>
<organism evidence="5 6">
    <name type="scientific">Wenzhouxiangella marina</name>
    <dbReference type="NCBI Taxonomy" id="1579979"/>
    <lineage>
        <taxon>Bacteria</taxon>
        <taxon>Pseudomonadati</taxon>
        <taxon>Pseudomonadota</taxon>
        <taxon>Gammaproteobacteria</taxon>
        <taxon>Chromatiales</taxon>
        <taxon>Wenzhouxiangellaceae</taxon>
        <taxon>Wenzhouxiangella</taxon>
    </lineage>
</organism>
<dbReference type="Gene3D" id="3.60.21.10">
    <property type="match status" value="1"/>
</dbReference>
<keyword evidence="6" id="KW-1185">Reference proteome</keyword>
<proteinExistence type="inferred from homology"/>
<evidence type="ECO:0000256" key="4">
    <source>
        <dbReference type="ARBA" id="ARBA00025742"/>
    </source>
</evidence>
<evidence type="ECO:0000256" key="1">
    <source>
        <dbReference type="ARBA" id="ARBA00022723"/>
    </source>
</evidence>
<dbReference type="GO" id="GO:0046872">
    <property type="term" value="F:metal ion binding"/>
    <property type="evidence" value="ECO:0007669"/>
    <property type="project" value="UniProtKB-KW"/>
</dbReference>
<dbReference type="SUPFAM" id="SSF56300">
    <property type="entry name" value="Metallo-dependent phosphatases"/>
    <property type="match status" value="1"/>
</dbReference>
<dbReference type="KEGG" id="wma:WM2015_3053"/>
<dbReference type="GO" id="GO:0016787">
    <property type="term" value="F:hydrolase activity"/>
    <property type="evidence" value="ECO:0007669"/>
    <property type="project" value="UniProtKB-KW"/>
</dbReference>
<sequence length="244" mass="26662">MFTLVQISDCHLAADQQASYRGENADRNLKRLLPGIAALAPDGLVMSGDLSEDASPESYARLAEIVKPMAPKRAWLPGNHDDRAVAAEVLAEPDFLAGPVLDWGGWQLVLLDSAEADRPAGVVSDARLAPLEQLDGERPALVFIHHQPLPVNAPWIDKYPLTQAERFWAKIDSQTVRAVAFGHVHQAFKGEKNGVVCLSCPSTVANSQAETERFTPDPTGPKARWYRLHEDGRWQTGLISAGMN</sequence>
<dbReference type="InterPro" id="IPR029052">
    <property type="entry name" value="Metallo-depent_PP-like"/>
</dbReference>
<gene>
    <name evidence="5" type="ORF">WM2015_3053</name>
</gene>
<accession>A0A0K0Y0F6</accession>
<comment type="similarity">
    <text evidence="4">Belongs to the cyclic nucleotide phosphodiesterase class-III family.</text>
</comment>
<dbReference type="Pfam" id="PF00149">
    <property type="entry name" value="Metallophos"/>
    <property type="match status" value="1"/>
</dbReference>
<keyword evidence="2" id="KW-0378">Hydrolase</keyword>
<name>A0A0K0Y0F6_9GAMM</name>
<dbReference type="EMBL" id="CP012154">
    <property type="protein sequence ID" value="AKS43405.1"/>
    <property type="molecule type" value="Genomic_DNA"/>
</dbReference>
<dbReference type="OrthoDB" id="9784378at2"/>
<protein>
    <submittedName>
        <fullName evidence="5">Uncharacterized protein</fullName>
    </submittedName>
</protein>